<dbReference type="GO" id="GO:0030474">
    <property type="term" value="P:spindle pole body duplication"/>
    <property type="evidence" value="ECO:0007669"/>
    <property type="project" value="TreeGrafter"/>
</dbReference>
<gene>
    <name evidence="2" type="ORF">CANTEDRAFT_114035</name>
</gene>
<organism evidence="3">
    <name type="scientific">Candida tenuis (strain ATCC 10573 / BCRC 21748 / CBS 615 / JCM 9827 / NBRC 10315 / NRRL Y-1498 / VKM Y-70)</name>
    <name type="common">Yeast</name>
    <name type="synonym">Yamadazyma tenuis</name>
    <dbReference type="NCBI Taxonomy" id="590646"/>
    <lineage>
        <taxon>Eukaryota</taxon>
        <taxon>Fungi</taxon>
        <taxon>Dikarya</taxon>
        <taxon>Ascomycota</taxon>
        <taxon>Saccharomycotina</taxon>
        <taxon>Pichiomycetes</taxon>
        <taxon>Debaryomycetaceae</taxon>
        <taxon>Yamadazyma</taxon>
    </lineage>
</organism>
<keyword evidence="3" id="KW-1185">Reference proteome</keyword>
<dbReference type="Pfam" id="PF08058">
    <property type="entry name" value="NPCC"/>
    <property type="match status" value="1"/>
</dbReference>
<keyword evidence="1" id="KW-1133">Transmembrane helix</keyword>
<dbReference type="STRING" id="590646.G3B4W9"/>
<dbReference type="PANTHER" id="PTHR28003:SF1">
    <property type="entry name" value="NUCLEOPORIN POM34"/>
    <property type="match status" value="1"/>
</dbReference>
<feature type="transmembrane region" description="Helical" evidence="1">
    <location>
        <begin position="177"/>
        <end position="198"/>
    </location>
</feature>
<dbReference type="RefSeq" id="XP_006686322.1">
    <property type="nucleotide sequence ID" value="XM_006686259.1"/>
</dbReference>
<dbReference type="GO" id="GO:0070762">
    <property type="term" value="C:nuclear pore transmembrane ring"/>
    <property type="evidence" value="ECO:0007669"/>
    <property type="project" value="TreeGrafter"/>
</dbReference>
<evidence type="ECO:0000256" key="1">
    <source>
        <dbReference type="SAM" id="Phobius"/>
    </source>
</evidence>
<dbReference type="OrthoDB" id="429932at2759"/>
<dbReference type="Proteomes" id="UP000000707">
    <property type="component" value="Unassembled WGS sequence"/>
</dbReference>
<dbReference type="InterPro" id="IPR012578">
    <property type="entry name" value="Nucl_pore_cmplx"/>
</dbReference>
<keyword evidence="1" id="KW-0472">Membrane</keyword>
<dbReference type="EMBL" id="GL996521">
    <property type="protein sequence ID" value="EGV64008.1"/>
    <property type="molecule type" value="Genomic_DNA"/>
</dbReference>
<keyword evidence="1" id="KW-0812">Transmembrane</keyword>
<dbReference type="GeneID" id="18247225"/>
<reference evidence="2 3" key="1">
    <citation type="journal article" date="2011" name="Proc. Natl. Acad. Sci. U.S.A.">
        <title>Comparative genomics of xylose-fermenting fungi for enhanced biofuel production.</title>
        <authorList>
            <person name="Wohlbach D.J."/>
            <person name="Kuo A."/>
            <person name="Sato T.K."/>
            <person name="Potts K.M."/>
            <person name="Salamov A.A."/>
            <person name="LaButti K.M."/>
            <person name="Sun H."/>
            <person name="Clum A."/>
            <person name="Pangilinan J.L."/>
            <person name="Lindquist E.A."/>
            <person name="Lucas S."/>
            <person name="Lapidus A."/>
            <person name="Jin M."/>
            <person name="Gunawan C."/>
            <person name="Balan V."/>
            <person name="Dale B.E."/>
            <person name="Jeffries T.W."/>
            <person name="Zinkel R."/>
            <person name="Barry K.W."/>
            <person name="Grigoriev I.V."/>
            <person name="Gasch A.P."/>
        </authorList>
    </citation>
    <scope>NUCLEOTIDE SEQUENCE [LARGE SCALE GENOMIC DNA]</scope>
    <source>
        <strain evidence="3">ATCC 10573 / BCRC 21748 / CBS 615 / JCM 9827 / NBRC 10315 / NRRL Y-1498 / VKM Y-70</strain>
    </source>
</reference>
<dbReference type="HOGENOM" id="CLU_1137871_0_0_1"/>
<evidence type="ECO:0000313" key="2">
    <source>
        <dbReference type="EMBL" id="EGV64008.1"/>
    </source>
</evidence>
<dbReference type="PANTHER" id="PTHR28003">
    <property type="entry name" value="NUCLEOPORIN POM34"/>
    <property type="match status" value="1"/>
</dbReference>
<proteinExistence type="predicted"/>
<name>G3B4W9_CANTC</name>
<dbReference type="eggNOG" id="ENOG502SEBV">
    <property type="taxonomic scope" value="Eukaryota"/>
</dbReference>
<dbReference type="GO" id="GO:0006606">
    <property type="term" value="P:protein import into nucleus"/>
    <property type="evidence" value="ECO:0007669"/>
    <property type="project" value="TreeGrafter"/>
</dbReference>
<sequence>MNDSTANMSAFHTPLKRLPDRPINLELESKLQREPPCKAVPEVSPQEELKPLNEIAIQLSKTKLTNKQNDLFSRSSSKKSVYYKPPSSSNIDNQFGIKSFLPPIIKRNYPLMATPTPEQQDLDTEQTSIPTGEWENPVIQQALGRQVNRAVEIKRISTGVVVILWIQLVKKVVSVNILHYPVSVIVLAQVLVILRCVYRLFKLKDQCVDLPLNNKQRVLLGLDTLDEDVDVKVEKARYSQFGFT</sequence>
<dbReference type="KEGG" id="cten:18247225"/>
<protein>
    <submittedName>
        <fullName evidence="2">Uncharacterized protein</fullName>
    </submittedName>
</protein>
<accession>G3B4W9</accession>
<evidence type="ECO:0000313" key="3">
    <source>
        <dbReference type="Proteomes" id="UP000000707"/>
    </source>
</evidence>
<dbReference type="GO" id="GO:0005640">
    <property type="term" value="C:nuclear outer membrane"/>
    <property type="evidence" value="ECO:0007669"/>
    <property type="project" value="TreeGrafter"/>
</dbReference>
<dbReference type="AlphaFoldDB" id="G3B4W9"/>